<dbReference type="AlphaFoldDB" id="A0A2T6C7G7"/>
<accession>A0A2T6C7G7</accession>
<protein>
    <recommendedName>
        <fullName evidence="5">Sporulation lipoprotein YhcN/YlaJ</fullName>
    </recommendedName>
</protein>
<proteinExistence type="predicted"/>
<name>A0A2T6C7G7_9BACL</name>
<keyword evidence="4" id="KW-1185">Reference proteome</keyword>
<dbReference type="OrthoDB" id="2885813at2"/>
<evidence type="ECO:0000313" key="3">
    <source>
        <dbReference type="EMBL" id="PTX64257.1"/>
    </source>
</evidence>
<gene>
    <name evidence="3" type="ORF">C8P63_10339</name>
</gene>
<comment type="caution">
    <text evidence="3">The sequence shown here is derived from an EMBL/GenBank/DDBJ whole genome shotgun (WGS) entry which is preliminary data.</text>
</comment>
<sequence>MNKHHWLFLIPVLLLTACAEQAQPPKPEKPLPIAQSETPDVQNMNQAKKLAQQDGRVDEATAVILKDNLSMGLKVSNWDRLFLRDIRKTVFHRLRQTFPQYEIHVTTDSKLFEELKQLETELRKSPPLSPESGMKKLQKINDDMKG</sequence>
<evidence type="ECO:0000313" key="4">
    <source>
        <dbReference type="Proteomes" id="UP000244240"/>
    </source>
</evidence>
<keyword evidence="2" id="KW-0732">Signal</keyword>
<evidence type="ECO:0000256" key="1">
    <source>
        <dbReference type="SAM" id="MobiDB-lite"/>
    </source>
</evidence>
<feature type="region of interest" description="Disordered" evidence="1">
    <location>
        <begin position="121"/>
        <end position="146"/>
    </location>
</feature>
<evidence type="ECO:0000256" key="2">
    <source>
        <dbReference type="SAM" id="SignalP"/>
    </source>
</evidence>
<evidence type="ECO:0008006" key="5">
    <source>
        <dbReference type="Google" id="ProtNLM"/>
    </source>
</evidence>
<organism evidence="3 4">
    <name type="scientific">Melghirimyces profundicolus</name>
    <dbReference type="NCBI Taxonomy" id="1242148"/>
    <lineage>
        <taxon>Bacteria</taxon>
        <taxon>Bacillati</taxon>
        <taxon>Bacillota</taxon>
        <taxon>Bacilli</taxon>
        <taxon>Bacillales</taxon>
        <taxon>Thermoactinomycetaceae</taxon>
        <taxon>Melghirimyces</taxon>
    </lineage>
</organism>
<dbReference type="PROSITE" id="PS51257">
    <property type="entry name" value="PROKAR_LIPOPROTEIN"/>
    <property type="match status" value="1"/>
</dbReference>
<feature type="signal peptide" evidence="2">
    <location>
        <begin position="1"/>
        <end position="22"/>
    </location>
</feature>
<dbReference type="RefSeq" id="WP_108021830.1">
    <property type="nucleotide sequence ID" value="NZ_QBKR01000003.1"/>
</dbReference>
<reference evidence="3 4" key="1">
    <citation type="submission" date="2018-04" db="EMBL/GenBank/DDBJ databases">
        <title>Genomic Encyclopedia of Archaeal and Bacterial Type Strains, Phase II (KMG-II): from individual species to whole genera.</title>
        <authorList>
            <person name="Goeker M."/>
        </authorList>
    </citation>
    <scope>NUCLEOTIDE SEQUENCE [LARGE SCALE GENOMIC DNA]</scope>
    <source>
        <strain evidence="3 4">DSM 45787</strain>
    </source>
</reference>
<dbReference type="EMBL" id="QBKR01000003">
    <property type="protein sequence ID" value="PTX64257.1"/>
    <property type="molecule type" value="Genomic_DNA"/>
</dbReference>
<feature type="chain" id="PRO_5015767749" description="Sporulation lipoprotein YhcN/YlaJ" evidence="2">
    <location>
        <begin position="23"/>
        <end position="146"/>
    </location>
</feature>
<dbReference type="Proteomes" id="UP000244240">
    <property type="component" value="Unassembled WGS sequence"/>
</dbReference>